<reference evidence="8" key="1">
    <citation type="journal article" date="2014" name="Int. J. Syst. Evol. Microbiol.">
        <title>Complete genome sequence of Corynebacterium casei LMG S-19264T (=DSM 44701T), isolated from a smear-ripened cheese.</title>
        <authorList>
            <consortium name="US DOE Joint Genome Institute (JGI-PGF)"/>
            <person name="Walter F."/>
            <person name="Albersmeier A."/>
            <person name="Kalinowski J."/>
            <person name="Ruckert C."/>
        </authorList>
    </citation>
    <scope>NUCLEOTIDE SEQUENCE</scope>
    <source>
        <strain evidence="8">VKM B-2935</strain>
    </source>
</reference>
<keyword evidence="7" id="KW-0915">Sodium</keyword>
<feature type="transmembrane region" description="Helical" evidence="7">
    <location>
        <begin position="365"/>
        <end position="383"/>
    </location>
</feature>
<feature type="transmembrane region" description="Helical" evidence="7">
    <location>
        <begin position="156"/>
        <end position="179"/>
    </location>
</feature>
<keyword evidence="4 7" id="KW-1133">Transmembrane helix</keyword>
<dbReference type="PANTHER" id="PTHR30341:SF0">
    <property type="entry name" value="NA(+)_H(+) ANTIPORTER NHAA"/>
    <property type="match status" value="1"/>
</dbReference>
<feature type="transmembrane region" description="Helical" evidence="7">
    <location>
        <begin position="62"/>
        <end position="81"/>
    </location>
</feature>
<dbReference type="Gene3D" id="1.20.1530.10">
    <property type="entry name" value="Na+/H+ antiporter like domain"/>
    <property type="match status" value="1"/>
</dbReference>
<comment type="similarity">
    <text evidence="7">Belongs to the NhaA Na(+)/H(+) (TC 2.A.33) antiporter family.</text>
</comment>
<feature type="transmembrane region" description="Helical" evidence="7">
    <location>
        <begin position="129"/>
        <end position="150"/>
    </location>
</feature>
<comment type="catalytic activity">
    <reaction evidence="7">
        <text>Na(+)(in) + 2 H(+)(out) = Na(+)(out) + 2 H(+)(in)</text>
        <dbReference type="Rhea" id="RHEA:29251"/>
        <dbReference type="ChEBI" id="CHEBI:15378"/>
        <dbReference type="ChEBI" id="CHEBI:29101"/>
    </reaction>
</comment>
<feature type="transmembrane region" description="Helical" evidence="7">
    <location>
        <begin position="186"/>
        <end position="203"/>
    </location>
</feature>
<evidence type="ECO:0000256" key="5">
    <source>
        <dbReference type="ARBA" id="ARBA00023136"/>
    </source>
</evidence>
<name>A0A9W6K8T2_9PSED</name>
<evidence type="ECO:0000256" key="6">
    <source>
        <dbReference type="ARBA" id="ARBA00023201"/>
    </source>
</evidence>
<gene>
    <name evidence="8" type="primary">nhaA_2</name>
    <name evidence="7" type="synonym">nhaA</name>
    <name evidence="8" type="ORF">GCM10017655_46100</name>
</gene>
<dbReference type="Pfam" id="PF06965">
    <property type="entry name" value="Na_H_antiport_1"/>
    <property type="match status" value="1"/>
</dbReference>
<dbReference type="EMBL" id="BSFN01000022">
    <property type="protein sequence ID" value="GLK91546.1"/>
    <property type="molecule type" value="Genomic_DNA"/>
</dbReference>
<evidence type="ECO:0000313" key="8">
    <source>
        <dbReference type="EMBL" id="GLK91546.1"/>
    </source>
</evidence>
<dbReference type="NCBIfam" id="NF007111">
    <property type="entry name" value="PRK09560.1"/>
    <property type="match status" value="1"/>
</dbReference>
<dbReference type="PANTHER" id="PTHR30341">
    <property type="entry name" value="SODIUM ION/PROTON ANTIPORTER NHAA-RELATED"/>
    <property type="match status" value="1"/>
</dbReference>
<dbReference type="RefSeq" id="WP_271197803.1">
    <property type="nucleotide sequence ID" value="NZ_BSFN01000022.1"/>
</dbReference>
<keyword evidence="3 7" id="KW-0812">Transmembrane</keyword>
<proteinExistence type="inferred from homology"/>
<feature type="transmembrane region" description="Helical" evidence="7">
    <location>
        <begin position="38"/>
        <end position="55"/>
    </location>
</feature>
<feature type="transmembrane region" description="Helical" evidence="7">
    <location>
        <begin position="261"/>
        <end position="281"/>
    </location>
</feature>
<keyword evidence="6 7" id="KW-0739">Sodium transport</keyword>
<dbReference type="InterPro" id="IPR023171">
    <property type="entry name" value="Na/H_antiporter_dom_sf"/>
</dbReference>
<dbReference type="GO" id="GO:0015385">
    <property type="term" value="F:sodium:proton antiporter activity"/>
    <property type="evidence" value="ECO:0007669"/>
    <property type="project" value="UniProtKB-UniRule"/>
</dbReference>
<comment type="caution">
    <text evidence="8">The sequence shown here is derived from an EMBL/GenBank/DDBJ whole genome shotgun (WGS) entry which is preliminary data.</text>
</comment>
<reference evidence="8" key="2">
    <citation type="submission" date="2023-01" db="EMBL/GenBank/DDBJ databases">
        <authorList>
            <person name="Sun Q."/>
            <person name="Evtushenko L."/>
        </authorList>
    </citation>
    <scope>NUCLEOTIDE SEQUENCE</scope>
    <source>
        <strain evidence="8">VKM B-2935</strain>
    </source>
</reference>
<keyword evidence="7" id="KW-0406">Ion transport</keyword>
<keyword evidence="7" id="KW-0813">Transport</keyword>
<sequence length="392" mass="41032">MSFRNVLTRFFRLEAASGLLLIAAAVLALTINNSPLAFLYNGLLTTPVAVQVGALEIAKPLLLWINDGLMALFFLTIGLEVKREVLEGHLSHPSQIVLPGMAAIGGMLVPALVYWAINRHHPEAIGGWAIPMATDIAFALGVLALLGARVPLTLKLFLMTLAIIDDLGAIIVIALFYSADLSTRSLLMAATCIVILIAMNRAGVQKLSPFMVVGLILWVCVLKSGVHATLAGVTLAFTIPLRTREGVPSPARALEHTLHPWVIYGILPLFAFANAGVPLTGLGLDSFLHSVPLGIATGLLVGKTVGVFGLAWLAIAVGIAKLPEGANWGQVLGVAVLCGIGFTMSLFVGSLAFEPGVSPLAGMDRIGILAGSFFAAVIGYAVMAKASAKPLL</sequence>
<evidence type="ECO:0000256" key="3">
    <source>
        <dbReference type="ARBA" id="ARBA00022692"/>
    </source>
</evidence>
<dbReference type="InterPro" id="IPR004670">
    <property type="entry name" value="NhaA"/>
</dbReference>
<keyword evidence="9" id="KW-1185">Reference proteome</keyword>
<dbReference type="AlphaFoldDB" id="A0A9W6K8T2"/>
<dbReference type="HAMAP" id="MF_01844">
    <property type="entry name" value="NhaA"/>
    <property type="match status" value="1"/>
</dbReference>
<dbReference type="NCBIfam" id="TIGR00773">
    <property type="entry name" value="NhaA"/>
    <property type="match status" value="1"/>
</dbReference>
<feature type="transmembrane region" description="Helical" evidence="7">
    <location>
        <begin position="215"/>
        <end position="241"/>
    </location>
</feature>
<comment type="subcellular location">
    <subcellularLocation>
        <location evidence="1">Cell inner membrane</location>
        <topology evidence="1">Multi-pass membrane protein</topology>
    </subcellularLocation>
    <subcellularLocation>
        <location evidence="7">Cell membrane</location>
        <topology evidence="7">Multi-pass membrane protein</topology>
    </subcellularLocation>
</comment>
<comment type="function">
    <text evidence="7">Na(+)/H(+) antiporter that extrudes sodium in exchange for external protons.</text>
</comment>
<evidence type="ECO:0000256" key="2">
    <source>
        <dbReference type="ARBA" id="ARBA00022475"/>
    </source>
</evidence>
<keyword evidence="5 7" id="KW-0472">Membrane</keyword>
<organism evidence="8 9">
    <name type="scientific">Pseudomonas turukhanskensis</name>
    <dbReference type="NCBI Taxonomy" id="1806536"/>
    <lineage>
        <taxon>Bacteria</taxon>
        <taxon>Pseudomonadati</taxon>
        <taxon>Pseudomonadota</taxon>
        <taxon>Gammaproteobacteria</taxon>
        <taxon>Pseudomonadales</taxon>
        <taxon>Pseudomonadaceae</taxon>
        <taxon>Pseudomonas</taxon>
    </lineage>
</organism>
<evidence type="ECO:0000256" key="4">
    <source>
        <dbReference type="ARBA" id="ARBA00022989"/>
    </source>
</evidence>
<evidence type="ECO:0000256" key="1">
    <source>
        <dbReference type="ARBA" id="ARBA00004429"/>
    </source>
</evidence>
<dbReference type="GO" id="GO:0005886">
    <property type="term" value="C:plasma membrane"/>
    <property type="evidence" value="ECO:0007669"/>
    <property type="project" value="UniProtKB-SubCell"/>
</dbReference>
<accession>A0A9W6K8T2</accession>
<keyword evidence="7" id="KW-0050">Antiport</keyword>
<dbReference type="Proteomes" id="UP001143328">
    <property type="component" value="Unassembled WGS sequence"/>
</dbReference>
<evidence type="ECO:0000313" key="9">
    <source>
        <dbReference type="Proteomes" id="UP001143328"/>
    </source>
</evidence>
<feature type="transmembrane region" description="Helical" evidence="7">
    <location>
        <begin position="293"/>
        <end position="319"/>
    </location>
</feature>
<feature type="transmembrane region" description="Helical" evidence="7">
    <location>
        <begin position="331"/>
        <end position="353"/>
    </location>
</feature>
<protein>
    <recommendedName>
        <fullName evidence="7">Na(+)/H(+) antiporter NhaA</fullName>
    </recommendedName>
    <alternativeName>
        <fullName evidence="7">Sodium/proton antiporter NhaA</fullName>
    </alternativeName>
</protein>
<feature type="transmembrane region" description="Helical" evidence="7">
    <location>
        <begin position="96"/>
        <end position="117"/>
    </location>
</feature>
<dbReference type="GO" id="GO:0006885">
    <property type="term" value="P:regulation of pH"/>
    <property type="evidence" value="ECO:0007669"/>
    <property type="project" value="UniProtKB-UniRule"/>
</dbReference>
<keyword evidence="2 7" id="KW-1003">Cell membrane</keyword>
<evidence type="ECO:0000256" key="7">
    <source>
        <dbReference type="HAMAP-Rule" id="MF_01844"/>
    </source>
</evidence>
<dbReference type="NCBIfam" id="NF007112">
    <property type="entry name" value="PRK09561.1"/>
    <property type="match status" value="1"/>
</dbReference>